<keyword evidence="3" id="KW-1133">Transmembrane helix</keyword>
<organism evidence="4 5">
    <name type="scientific">Actinotalea lenta</name>
    <dbReference type="NCBI Taxonomy" id="3064654"/>
    <lineage>
        <taxon>Bacteria</taxon>
        <taxon>Bacillati</taxon>
        <taxon>Actinomycetota</taxon>
        <taxon>Actinomycetes</taxon>
        <taxon>Micrococcales</taxon>
        <taxon>Cellulomonadaceae</taxon>
        <taxon>Actinotalea</taxon>
    </lineage>
</organism>
<accession>A0ABT9DA64</accession>
<name>A0ABT9DA64_9CELL</name>
<reference evidence="4 5" key="1">
    <citation type="submission" date="2023-07" db="EMBL/GenBank/DDBJ databases">
        <title>Description of novel actinomycetes strains, isolated from tidal flat sediment.</title>
        <authorList>
            <person name="Lu C."/>
        </authorList>
    </citation>
    <scope>NUCLEOTIDE SEQUENCE [LARGE SCALE GENOMIC DNA]</scope>
    <source>
        <strain evidence="4 5">SYSU T00b441</strain>
    </source>
</reference>
<proteinExistence type="predicted"/>
<evidence type="ECO:0000313" key="5">
    <source>
        <dbReference type="Proteomes" id="UP001232536"/>
    </source>
</evidence>
<dbReference type="EMBL" id="JAUQYP010000001">
    <property type="protein sequence ID" value="MDO8107789.1"/>
    <property type="molecule type" value="Genomic_DNA"/>
</dbReference>
<evidence type="ECO:0000256" key="1">
    <source>
        <dbReference type="SAM" id="Coils"/>
    </source>
</evidence>
<dbReference type="Proteomes" id="UP001232536">
    <property type="component" value="Unassembled WGS sequence"/>
</dbReference>
<sequence length="277" mass="28400">MRSTRAGGWVAGTIFLVIAIFAGTWFLAAQPRFDDATQTRDQAASIRVQNAKLKAQVAELKADFAKLDDYRAELATLRTQIPATAELSAYTRAVQALADKAGVTLTALDPATAQTVTPPAPPAPATPTPDPSASGDAGTTTADQPGSSGATATPADGTQSKPLDGMAAVPMSITVVGTYANATAFLQGLQTGTDRLFLPVSVDGSRQPQAVASGGRPATADGDLELTVDGWAYVLPPSQDYLTYEQSQGDATPAPDTTGTPTLPGSARNPFVPLPGT</sequence>
<keyword evidence="1" id="KW-0175">Coiled coil</keyword>
<evidence type="ECO:0000313" key="4">
    <source>
        <dbReference type="EMBL" id="MDO8107789.1"/>
    </source>
</evidence>
<evidence type="ECO:0000256" key="2">
    <source>
        <dbReference type="SAM" id="MobiDB-lite"/>
    </source>
</evidence>
<keyword evidence="3" id="KW-0472">Membrane</keyword>
<comment type="caution">
    <text evidence="4">The sequence shown here is derived from an EMBL/GenBank/DDBJ whole genome shotgun (WGS) entry which is preliminary data.</text>
</comment>
<protein>
    <submittedName>
        <fullName evidence="4">Uncharacterized protein</fullName>
    </submittedName>
</protein>
<feature type="coiled-coil region" evidence="1">
    <location>
        <begin position="43"/>
        <end position="70"/>
    </location>
</feature>
<keyword evidence="3" id="KW-0812">Transmembrane</keyword>
<feature type="transmembrane region" description="Helical" evidence="3">
    <location>
        <begin position="7"/>
        <end position="28"/>
    </location>
</feature>
<gene>
    <name evidence="4" type="ORF">Q6348_11330</name>
</gene>
<keyword evidence="5" id="KW-1185">Reference proteome</keyword>
<feature type="region of interest" description="Disordered" evidence="2">
    <location>
        <begin position="113"/>
        <end position="163"/>
    </location>
</feature>
<feature type="region of interest" description="Disordered" evidence="2">
    <location>
        <begin position="245"/>
        <end position="277"/>
    </location>
</feature>
<feature type="compositionally biased region" description="Low complexity" evidence="2">
    <location>
        <begin position="249"/>
        <end position="262"/>
    </location>
</feature>
<feature type="compositionally biased region" description="Pro residues" evidence="2">
    <location>
        <begin position="118"/>
        <end position="130"/>
    </location>
</feature>
<feature type="compositionally biased region" description="Polar residues" evidence="2">
    <location>
        <begin position="137"/>
        <end position="161"/>
    </location>
</feature>
<evidence type="ECO:0000256" key="3">
    <source>
        <dbReference type="SAM" id="Phobius"/>
    </source>
</evidence>
<dbReference type="RefSeq" id="WP_304601397.1">
    <property type="nucleotide sequence ID" value="NZ_JAUQYP010000001.1"/>
</dbReference>